<name>A0A0A9HUU5_ARUDO</name>
<organism evidence="1">
    <name type="scientific">Arundo donax</name>
    <name type="common">Giant reed</name>
    <name type="synonym">Donax arundinaceus</name>
    <dbReference type="NCBI Taxonomy" id="35708"/>
    <lineage>
        <taxon>Eukaryota</taxon>
        <taxon>Viridiplantae</taxon>
        <taxon>Streptophyta</taxon>
        <taxon>Embryophyta</taxon>
        <taxon>Tracheophyta</taxon>
        <taxon>Spermatophyta</taxon>
        <taxon>Magnoliopsida</taxon>
        <taxon>Liliopsida</taxon>
        <taxon>Poales</taxon>
        <taxon>Poaceae</taxon>
        <taxon>PACMAD clade</taxon>
        <taxon>Arundinoideae</taxon>
        <taxon>Arundineae</taxon>
        <taxon>Arundo</taxon>
    </lineage>
</organism>
<reference evidence="1" key="2">
    <citation type="journal article" date="2015" name="Data Brief">
        <title>Shoot transcriptome of the giant reed, Arundo donax.</title>
        <authorList>
            <person name="Barrero R.A."/>
            <person name="Guerrero F.D."/>
            <person name="Moolhuijzen P."/>
            <person name="Goolsby J.A."/>
            <person name="Tidwell J."/>
            <person name="Bellgard S.E."/>
            <person name="Bellgard M.I."/>
        </authorList>
    </citation>
    <scope>NUCLEOTIDE SEQUENCE</scope>
    <source>
        <tissue evidence="1">Shoot tissue taken approximately 20 cm above the soil surface</tissue>
    </source>
</reference>
<protein>
    <submittedName>
        <fullName evidence="1">Uncharacterized protein</fullName>
    </submittedName>
</protein>
<evidence type="ECO:0000313" key="1">
    <source>
        <dbReference type="EMBL" id="JAE38621.1"/>
    </source>
</evidence>
<dbReference type="EMBL" id="GBRH01159275">
    <property type="protein sequence ID" value="JAE38621.1"/>
    <property type="molecule type" value="Transcribed_RNA"/>
</dbReference>
<accession>A0A0A9HUU5</accession>
<sequence>MYAASFGQLTLLIAQFDGEIYNR</sequence>
<dbReference type="AlphaFoldDB" id="A0A0A9HUU5"/>
<proteinExistence type="predicted"/>
<reference evidence="1" key="1">
    <citation type="submission" date="2014-09" db="EMBL/GenBank/DDBJ databases">
        <authorList>
            <person name="Magalhaes I.L.F."/>
            <person name="Oliveira U."/>
            <person name="Santos F.R."/>
            <person name="Vidigal T.H.D.A."/>
            <person name="Brescovit A.D."/>
            <person name="Santos A.J."/>
        </authorList>
    </citation>
    <scope>NUCLEOTIDE SEQUENCE</scope>
    <source>
        <tissue evidence="1">Shoot tissue taken approximately 20 cm above the soil surface</tissue>
    </source>
</reference>